<protein>
    <submittedName>
        <fullName evidence="1">Melibiase</fullName>
    </submittedName>
</protein>
<dbReference type="EMBL" id="MWXA01000001">
    <property type="protein sequence ID" value="OZG68757.1"/>
    <property type="molecule type" value="Genomic_DNA"/>
</dbReference>
<dbReference type="Proteomes" id="UP000216451">
    <property type="component" value="Unassembled WGS sequence"/>
</dbReference>
<accession>A0A261GBF0</accession>
<comment type="caution">
    <text evidence="1">The sequence shown here is derived from an EMBL/GenBank/DDBJ whole genome shotgun (WGS) entry which is preliminary data.</text>
</comment>
<keyword evidence="2" id="KW-1185">Reference proteome</keyword>
<sequence>MLPICIGEPHQITVTSDRGNESGTYDARHLWFSDTQIVVSPDESSTSVTLSSRQTGIKIVSLRWNLSMPKDALYLGDEWERGYGTMGFHNLLSNRFMPWYFIASQADGGFGYGVRVRPNAMCFWQIDAEGITLVLDVRNGGMGVQLHGEHLELATIIARKYENATAMQTAQQFCSALCDDPLLPNKPVYGSNNWYYAYGDSTERDIMQDTDYLAKLSEGNDNRPYMIIDDGWQIHHRINNYNGGPWREGNSRFPDMQRLADYMRDKSIKPGIWTRLLLNDDPEIPCSWRLKTNGCLDPSCPDALEYIAEDIRTMCGWGYRLLKHDFSTFDLFGLWGFQMNPYVTHDGWHLYDRTITNAQMVKRFYARIHEETARFGALVLGCNTIGHLGAGLMHIQRAGDDTSGIDWERTRQMGINTLAFRLPQHRRFFDIDADCIGIGPTIDWKFNRQWAEVVANSGTPFFFSAKPESLTPAMEEDLRKALRTASIGEVHAIPLDWQQTDCPESWGDETGIKKYMWFDQRGLQFNPNPTRSIAILSNISE</sequence>
<dbReference type="AlphaFoldDB" id="A0A261GBF0"/>
<gene>
    <name evidence="1" type="ORF">BAQU_0058</name>
</gene>
<proteinExistence type="predicted"/>
<evidence type="ECO:0000313" key="1">
    <source>
        <dbReference type="EMBL" id="OZG68757.1"/>
    </source>
</evidence>
<organism evidence="1 2">
    <name type="scientific">Bifidobacterium aquikefiri</name>
    <dbReference type="NCBI Taxonomy" id="1653207"/>
    <lineage>
        <taxon>Bacteria</taxon>
        <taxon>Bacillati</taxon>
        <taxon>Actinomycetota</taxon>
        <taxon>Actinomycetes</taxon>
        <taxon>Bifidobacteriales</taxon>
        <taxon>Bifidobacteriaceae</taxon>
        <taxon>Bifidobacterium</taxon>
    </lineage>
</organism>
<evidence type="ECO:0000313" key="2">
    <source>
        <dbReference type="Proteomes" id="UP000216451"/>
    </source>
</evidence>
<dbReference type="InterPro" id="IPR017853">
    <property type="entry name" value="GH"/>
</dbReference>
<dbReference type="SUPFAM" id="SSF51445">
    <property type="entry name" value="(Trans)glycosidases"/>
    <property type="match status" value="1"/>
</dbReference>
<dbReference type="InterPro" id="IPR013785">
    <property type="entry name" value="Aldolase_TIM"/>
</dbReference>
<name>A0A261GBF0_9BIFI</name>
<reference evidence="1 2" key="1">
    <citation type="journal article" date="2017" name="BMC Genomics">
        <title>Comparative genomic and phylogenomic analyses of the Bifidobacteriaceae family.</title>
        <authorList>
            <person name="Lugli G.A."/>
            <person name="Milani C."/>
            <person name="Turroni F."/>
            <person name="Duranti S."/>
            <person name="Mancabelli L."/>
            <person name="Mangifesta M."/>
            <person name="Ferrario C."/>
            <person name="Modesto M."/>
            <person name="Mattarelli P."/>
            <person name="Jiri K."/>
            <person name="van Sinderen D."/>
            <person name="Ventura M."/>
        </authorList>
    </citation>
    <scope>NUCLEOTIDE SEQUENCE [LARGE SCALE GENOMIC DNA]</scope>
    <source>
        <strain evidence="1 2">LMG 28769</strain>
    </source>
</reference>
<dbReference type="Gene3D" id="3.20.20.70">
    <property type="entry name" value="Aldolase class I"/>
    <property type="match status" value="1"/>
</dbReference>